<feature type="compositionally biased region" description="Low complexity" evidence="7">
    <location>
        <begin position="100"/>
        <end position="120"/>
    </location>
</feature>
<dbReference type="Pfam" id="PF00364">
    <property type="entry name" value="Biotin_lipoyl"/>
    <property type="match status" value="1"/>
</dbReference>
<evidence type="ECO:0000313" key="11">
    <source>
        <dbReference type="Proteomes" id="UP001589748"/>
    </source>
</evidence>
<evidence type="ECO:0000256" key="2">
    <source>
        <dbReference type="ARBA" id="ARBA00007317"/>
    </source>
</evidence>
<accession>A0ABV5LPZ8</accession>
<dbReference type="InterPro" id="IPR023213">
    <property type="entry name" value="CAT-like_dom_sf"/>
</dbReference>
<dbReference type="InterPro" id="IPR011053">
    <property type="entry name" value="Single_hybrid_motif"/>
</dbReference>
<dbReference type="Gene3D" id="4.10.320.10">
    <property type="entry name" value="E3-binding domain"/>
    <property type="match status" value="1"/>
</dbReference>
<dbReference type="EC" id="2.3.1.-" evidence="6"/>
<evidence type="ECO:0000256" key="3">
    <source>
        <dbReference type="ARBA" id="ARBA00022679"/>
    </source>
</evidence>
<dbReference type="Proteomes" id="UP001589748">
    <property type="component" value="Unassembled WGS sequence"/>
</dbReference>
<reference evidence="10 11" key="1">
    <citation type="submission" date="2024-09" db="EMBL/GenBank/DDBJ databases">
        <authorList>
            <person name="Sun Q."/>
            <person name="Mori K."/>
        </authorList>
    </citation>
    <scope>NUCLEOTIDE SEQUENCE [LARGE SCALE GENOMIC DNA]</scope>
    <source>
        <strain evidence="10 11">TISTR 1856</strain>
    </source>
</reference>
<comment type="similarity">
    <text evidence="2 6">Belongs to the 2-oxoacid dehydrogenase family.</text>
</comment>
<sequence length="428" mass="44908">MSAHKRFALPDAGEGLTEAEIVSWKVKVGDTVTVNQVLVEIETAKSLVELPSPYAGVVTELLAAEGQTVAVGVDIIVVAEPGSAAEPAPAAPPASPAAPAPEAEGSGATLVGYGARPAGAGRRRRPAVGESSPDVAGEEIRHVLAKPPVRKLARDLGVDLADAHASGPGGTVTRADVLALVPTAPVEPGRRVERHERERHVPIRGVRKATAAAMVESAFSAPHVTVFTEVDVTRTMKLVQRIKVDKEFEGIRVSPLLLVAKALMVAVRRNPDVNSTWDEHNQVIVVKNYVNLGIAVATPRGLMVPNVKDADAMSLKDLALALNEVTATARSGKASPKDLAEGTITITNVGTFGIDTGTPILNPGEAAILAVGTIKQRPWVHHGKVKPRWTVTLGLSIDHRMLDGESGSRVLADIAAVLEDPARALVWS</sequence>
<dbReference type="GO" id="GO:0016746">
    <property type="term" value="F:acyltransferase activity"/>
    <property type="evidence" value="ECO:0007669"/>
    <property type="project" value="UniProtKB-KW"/>
</dbReference>
<keyword evidence="3 6" id="KW-0808">Transferase</keyword>
<dbReference type="Gene3D" id="2.40.50.100">
    <property type="match status" value="1"/>
</dbReference>
<dbReference type="PROSITE" id="PS50968">
    <property type="entry name" value="BIOTINYL_LIPOYL"/>
    <property type="match status" value="1"/>
</dbReference>
<evidence type="ECO:0000256" key="7">
    <source>
        <dbReference type="SAM" id="MobiDB-lite"/>
    </source>
</evidence>
<protein>
    <recommendedName>
        <fullName evidence="6">Dihydrolipoamide acetyltransferase component of pyruvate dehydrogenase complex</fullName>
        <ecNumber evidence="6">2.3.1.-</ecNumber>
    </recommendedName>
</protein>
<evidence type="ECO:0000259" key="8">
    <source>
        <dbReference type="PROSITE" id="PS50968"/>
    </source>
</evidence>
<dbReference type="Pfam" id="PF02817">
    <property type="entry name" value="E3_binding"/>
    <property type="match status" value="1"/>
</dbReference>
<comment type="caution">
    <text evidence="10">The sequence shown here is derived from an EMBL/GenBank/DDBJ whole genome shotgun (WGS) entry which is preliminary data.</text>
</comment>
<feature type="domain" description="Peripheral subunit-binding (PSBD)" evidence="9">
    <location>
        <begin position="144"/>
        <end position="181"/>
    </location>
</feature>
<feature type="domain" description="Lipoyl-binding" evidence="8">
    <location>
        <begin position="4"/>
        <end position="80"/>
    </location>
</feature>
<dbReference type="InterPro" id="IPR001078">
    <property type="entry name" value="2-oxoacid_DH_actylTfrase"/>
</dbReference>
<dbReference type="Gene3D" id="3.30.559.10">
    <property type="entry name" value="Chloramphenicol acetyltransferase-like domain"/>
    <property type="match status" value="1"/>
</dbReference>
<dbReference type="SUPFAM" id="SSF47005">
    <property type="entry name" value="Peripheral subunit-binding domain of 2-oxo acid dehydrogenase complex"/>
    <property type="match status" value="1"/>
</dbReference>
<comment type="cofactor">
    <cofactor evidence="1 6">
        <name>(R)-lipoate</name>
        <dbReference type="ChEBI" id="CHEBI:83088"/>
    </cofactor>
</comment>
<organism evidence="10 11">
    <name type="scientific">Kineococcus gynurae</name>
    <dbReference type="NCBI Taxonomy" id="452979"/>
    <lineage>
        <taxon>Bacteria</taxon>
        <taxon>Bacillati</taxon>
        <taxon>Actinomycetota</taxon>
        <taxon>Actinomycetes</taxon>
        <taxon>Kineosporiales</taxon>
        <taxon>Kineosporiaceae</taxon>
        <taxon>Kineococcus</taxon>
    </lineage>
</organism>
<evidence type="ECO:0000256" key="4">
    <source>
        <dbReference type="ARBA" id="ARBA00022823"/>
    </source>
</evidence>
<dbReference type="InterPro" id="IPR036625">
    <property type="entry name" value="E3-bd_dom_sf"/>
</dbReference>
<dbReference type="SUPFAM" id="SSF52777">
    <property type="entry name" value="CoA-dependent acyltransferases"/>
    <property type="match status" value="1"/>
</dbReference>
<dbReference type="Pfam" id="PF00198">
    <property type="entry name" value="2-oxoacid_dh"/>
    <property type="match status" value="1"/>
</dbReference>
<evidence type="ECO:0000256" key="1">
    <source>
        <dbReference type="ARBA" id="ARBA00001938"/>
    </source>
</evidence>
<keyword evidence="4 6" id="KW-0450">Lipoyl</keyword>
<dbReference type="PROSITE" id="PS51826">
    <property type="entry name" value="PSBD"/>
    <property type="match status" value="1"/>
</dbReference>
<dbReference type="RefSeq" id="WP_380134573.1">
    <property type="nucleotide sequence ID" value="NZ_JBHLUI010000002.1"/>
</dbReference>
<dbReference type="PANTHER" id="PTHR43178:SF5">
    <property type="entry name" value="LIPOAMIDE ACYLTRANSFERASE COMPONENT OF BRANCHED-CHAIN ALPHA-KETO ACID DEHYDROGENASE COMPLEX, MITOCHONDRIAL"/>
    <property type="match status" value="1"/>
</dbReference>
<dbReference type="PANTHER" id="PTHR43178">
    <property type="entry name" value="DIHYDROLIPOAMIDE ACETYLTRANSFERASE COMPONENT OF PYRUVATE DEHYDROGENASE COMPLEX"/>
    <property type="match status" value="1"/>
</dbReference>
<dbReference type="EMBL" id="JBHMDM010000002">
    <property type="protein sequence ID" value="MFB9376111.1"/>
    <property type="molecule type" value="Genomic_DNA"/>
</dbReference>
<evidence type="ECO:0000259" key="9">
    <source>
        <dbReference type="PROSITE" id="PS51826"/>
    </source>
</evidence>
<dbReference type="SUPFAM" id="SSF51230">
    <property type="entry name" value="Single hybrid motif"/>
    <property type="match status" value="1"/>
</dbReference>
<dbReference type="InterPro" id="IPR000089">
    <property type="entry name" value="Biotin_lipoyl"/>
</dbReference>
<dbReference type="CDD" id="cd06849">
    <property type="entry name" value="lipoyl_domain"/>
    <property type="match status" value="1"/>
</dbReference>
<keyword evidence="11" id="KW-1185">Reference proteome</keyword>
<feature type="region of interest" description="Disordered" evidence="7">
    <location>
        <begin position="84"/>
        <end position="134"/>
    </location>
</feature>
<gene>
    <name evidence="10" type="ORF">ACFFVI_03930</name>
</gene>
<name>A0ABV5LPZ8_9ACTN</name>
<dbReference type="InterPro" id="IPR050743">
    <property type="entry name" value="2-oxoacid_DH_E2_comp"/>
</dbReference>
<feature type="compositionally biased region" description="Pro residues" evidence="7">
    <location>
        <begin position="89"/>
        <end position="99"/>
    </location>
</feature>
<proteinExistence type="inferred from homology"/>
<dbReference type="InterPro" id="IPR004167">
    <property type="entry name" value="PSBD"/>
</dbReference>
<evidence type="ECO:0000256" key="6">
    <source>
        <dbReference type="RuleBase" id="RU003423"/>
    </source>
</evidence>
<evidence type="ECO:0000256" key="5">
    <source>
        <dbReference type="ARBA" id="ARBA00023315"/>
    </source>
</evidence>
<keyword evidence="5 6" id="KW-0012">Acyltransferase</keyword>
<evidence type="ECO:0000313" key="10">
    <source>
        <dbReference type="EMBL" id="MFB9376111.1"/>
    </source>
</evidence>